<dbReference type="OrthoDB" id="10011003at2"/>
<comment type="caution">
    <text evidence="1">The sequence shown here is derived from an EMBL/GenBank/DDBJ whole genome shotgun (WGS) entry which is preliminary data.</text>
</comment>
<evidence type="ECO:0000313" key="1">
    <source>
        <dbReference type="EMBL" id="PXV68991.1"/>
    </source>
</evidence>
<dbReference type="EMBL" id="QICL01000001">
    <property type="protein sequence ID" value="PXV68991.1"/>
    <property type="molecule type" value="Genomic_DNA"/>
</dbReference>
<dbReference type="RefSeq" id="WP_110308962.1">
    <property type="nucleotide sequence ID" value="NZ_QICL01000001.1"/>
</dbReference>
<proteinExistence type="predicted"/>
<accession>A0A2V3PVY2</accession>
<dbReference type="PROSITE" id="PS51257">
    <property type="entry name" value="PROKAR_LIPOPROTEIN"/>
    <property type="match status" value="1"/>
</dbReference>
<dbReference type="AlphaFoldDB" id="A0A2V3PVY2"/>
<name>A0A2V3PVY2_9BACT</name>
<reference evidence="1 2" key="1">
    <citation type="submission" date="2018-03" db="EMBL/GenBank/DDBJ databases">
        <title>Genomic Encyclopedia of Archaeal and Bacterial Type Strains, Phase II (KMG-II): from individual species to whole genera.</title>
        <authorList>
            <person name="Goeker M."/>
        </authorList>
    </citation>
    <scope>NUCLEOTIDE SEQUENCE [LARGE SCALE GENOMIC DNA]</scope>
    <source>
        <strain evidence="1 2">DSM 100214</strain>
    </source>
</reference>
<gene>
    <name evidence="1" type="ORF">CLV62_101257</name>
</gene>
<evidence type="ECO:0000313" key="2">
    <source>
        <dbReference type="Proteomes" id="UP000247973"/>
    </source>
</evidence>
<organism evidence="1 2">
    <name type="scientific">Dysgonomonas alginatilytica</name>
    <dbReference type="NCBI Taxonomy" id="1605892"/>
    <lineage>
        <taxon>Bacteria</taxon>
        <taxon>Pseudomonadati</taxon>
        <taxon>Bacteroidota</taxon>
        <taxon>Bacteroidia</taxon>
        <taxon>Bacteroidales</taxon>
        <taxon>Dysgonomonadaceae</taxon>
        <taxon>Dysgonomonas</taxon>
    </lineage>
</organism>
<protein>
    <recommendedName>
        <fullName evidence="3">Lipoprotein</fullName>
    </recommendedName>
</protein>
<keyword evidence="2" id="KW-1185">Reference proteome</keyword>
<evidence type="ECO:0008006" key="3">
    <source>
        <dbReference type="Google" id="ProtNLM"/>
    </source>
</evidence>
<sequence>MRIKTLLIAISCTTLLFTSCEKEEMRQGGFAGGGNDIVNVHSRPLDKEGISLPDEKDTTVIRDNEISYNDSILHNSAKLPDIK</sequence>
<dbReference type="Proteomes" id="UP000247973">
    <property type="component" value="Unassembled WGS sequence"/>
</dbReference>